<feature type="transmembrane region" description="Helical" evidence="6">
    <location>
        <begin position="137"/>
        <end position="163"/>
    </location>
</feature>
<dbReference type="NCBIfam" id="TIGR00765">
    <property type="entry name" value="yihY_not_rbn"/>
    <property type="match status" value="1"/>
</dbReference>
<dbReference type="PANTHER" id="PTHR30213">
    <property type="entry name" value="INNER MEMBRANE PROTEIN YHJD"/>
    <property type="match status" value="1"/>
</dbReference>
<evidence type="ECO:0000256" key="2">
    <source>
        <dbReference type="ARBA" id="ARBA00022475"/>
    </source>
</evidence>
<comment type="subcellular location">
    <subcellularLocation>
        <location evidence="1">Cell membrane</location>
        <topology evidence="1">Multi-pass membrane protein</topology>
    </subcellularLocation>
</comment>
<reference evidence="7 8" key="1">
    <citation type="submission" date="2021-01" db="EMBL/GenBank/DDBJ databases">
        <title>Genome sequencing of Joostella atrarenae M1-2 (= KCTC 23194).</title>
        <authorList>
            <person name="Zakaria M.R."/>
            <person name="Lam M.Q."/>
            <person name="Chong C.S."/>
        </authorList>
    </citation>
    <scope>NUCLEOTIDE SEQUENCE [LARGE SCALE GENOMIC DNA]</scope>
    <source>
        <strain evidence="7 8">M1-2</strain>
    </source>
</reference>
<dbReference type="PANTHER" id="PTHR30213:SF1">
    <property type="entry name" value="INNER MEMBRANE PROTEIN YHJD"/>
    <property type="match status" value="1"/>
</dbReference>
<dbReference type="Proteomes" id="UP000829517">
    <property type="component" value="Unassembled WGS sequence"/>
</dbReference>
<organism evidence="7 8">
    <name type="scientific">Joostella atrarenae</name>
    <dbReference type="NCBI Taxonomy" id="679257"/>
    <lineage>
        <taxon>Bacteria</taxon>
        <taxon>Pseudomonadati</taxon>
        <taxon>Bacteroidota</taxon>
        <taxon>Flavobacteriia</taxon>
        <taxon>Flavobacteriales</taxon>
        <taxon>Flavobacteriaceae</taxon>
        <taxon>Joostella</taxon>
    </lineage>
</organism>
<gene>
    <name evidence="7" type="ORF">JM658_06410</name>
</gene>
<evidence type="ECO:0000256" key="1">
    <source>
        <dbReference type="ARBA" id="ARBA00004651"/>
    </source>
</evidence>
<protein>
    <submittedName>
        <fullName evidence="7">YihY/virulence factor BrkB family protein</fullName>
    </submittedName>
</protein>
<evidence type="ECO:0000313" key="8">
    <source>
        <dbReference type="Proteomes" id="UP000829517"/>
    </source>
</evidence>
<dbReference type="RefSeq" id="WP_236958420.1">
    <property type="nucleotide sequence ID" value="NZ_JAETXX010000002.1"/>
</dbReference>
<proteinExistence type="predicted"/>
<keyword evidence="2" id="KW-1003">Cell membrane</keyword>
<dbReference type="InterPro" id="IPR017039">
    <property type="entry name" value="Virul_fac_BrkB"/>
</dbReference>
<feature type="transmembrane region" description="Helical" evidence="6">
    <location>
        <begin position="29"/>
        <end position="52"/>
    </location>
</feature>
<evidence type="ECO:0000256" key="4">
    <source>
        <dbReference type="ARBA" id="ARBA00022989"/>
    </source>
</evidence>
<dbReference type="Pfam" id="PF03631">
    <property type="entry name" value="Virul_fac_BrkB"/>
    <property type="match status" value="1"/>
</dbReference>
<feature type="transmembrane region" description="Helical" evidence="6">
    <location>
        <begin position="175"/>
        <end position="199"/>
    </location>
</feature>
<keyword evidence="4 6" id="KW-1133">Transmembrane helix</keyword>
<dbReference type="EMBL" id="JAETXX010000002">
    <property type="protein sequence ID" value="MCF8714461.1"/>
    <property type="molecule type" value="Genomic_DNA"/>
</dbReference>
<comment type="caution">
    <text evidence="7">The sequence shown here is derived from an EMBL/GenBank/DDBJ whole genome shotgun (WGS) entry which is preliminary data.</text>
</comment>
<evidence type="ECO:0000256" key="3">
    <source>
        <dbReference type="ARBA" id="ARBA00022692"/>
    </source>
</evidence>
<feature type="transmembrane region" description="Helical" evidence="6">
    <location>
        <begin position="246"/>
        <end position="273"/>
    </location>
</feature>
<evidence type="ECO:0000256" key="6">
    <source>
        <dbReference type="SAM" id="Phobius"/>
    </source>
</evidence>
<name>A0ABS9J1Z7_9FLAO</name>
<dbReference type="PIRSF" id="PIRSF035875">
    <property type="entry name" value="RNase_BN"/>
    <property type="match status" value="1"/>
</dbReference>
<keyword evidence="8" id="KW-1185">Reference proteome</keyword>
<sequence length="292" mass="32337">MNIKTSIKIIKETFLRWLDLDPFAKSAVIAYYTLFSLPSLLLIVIWVTSIFFGRDAVQGRVTQELSSLIGYDTAKAIEGMISSASIDSNSTMNIIISSATLVFGATGVFFQLQKTLNTIFEAEEDNSTFKKMVVDRLISFGMIMAIGFLLIISLMVSAVISVLNNYVENYYPQAATIIVSGLNFTVSLVVITVLFGAIYRFLPNKRIKWKTALIGASVTTLLFLLGKTAIGYYFGQASPASVYGGASSVVLILLWVYYTGLIFFMGAEFTMVYSEYRRDKRIPEASTDDVQV</sequence>
<evidence type="ECO:0000313" key="7">
    <source>
        <dbReference type="EMBL" id="MCF8714461.1"/>
    </source>
</evidence>
<keyword evidence="3 6" id="KW-0812">Transmembrane</keyword>
<keyword evidence="5 6" id="KW-0472">Membrane</keyword>
<accession>A0ABS9J1Z7</accession>
<evidence type="ECO:0000256" key="5">
    <source>
        <dbReference type="ARBA" id="ARBA00023136"/>
    </source>
</evidence>
<feature type="transmembrane region" description="Helical" evidence="6">
    <location>
        <begin position="211"/>
        <end position="234"/>
    </location>
</feature>